<comment type="subcellular location">
    <subcellularLocation>
        <location evidence="1">Nucleus</location>
    </subcellularLocation>
</comment>
<evidence type="ECO:0008006" key="15">
    <source>
        <dbReference type="Google" id="ProtNLM"/>
    </source>
</evidence>
<dbReference type="InterPro" id="IPR012934">
    <property type="entry name" value="Znf_AD"/>
</dbReference>
<feature type="binding site" evidence="8">
    <location>
        <position position="9"/>
    </location>
    <ligand>
        <name>Zn(2+)</name>
        <dbReference type="ChEBI" id="CHEBI:29105"/>
    </ligand>
</feature>
<dbReference type="Gene3D" id="3.30.160.60">
    <property type="entry name" value="Classic Zinc Finger"/>
    <property type="match status" value="4"/>
</dbReference>
<evidence type="ECO:0000256" key="2">
    <source>
        <dbReference type="ARBA" id="ARBA00022723"/>
    </source>
</evidence>
<feature type="domain" description="C2H2-type" evidence="11">
    <location>
        <begin position="243"/>
        <end position="271"/>
    </location>
</feature>
<feature type="coiled-coil region" evidence="9">
    <location>
        <begin position="62"/>
        <end position="93"/>
    </location>
</feature>
<dbReference type="PROSITE" id="PS50157">
    <property type="entry name" value="ZINC_FINGER_C2H2_2"/>
    <property type="match status" value="5"/>
</dbReference>
<evidence type="ECO:0000256" key="4">
    <source>
        <dbReference type="ARBA" id="ARBA00022771"/>
    </source>
</evidence>
<proteinExistence type="predicted"/>
<dbReference type="PROSITE" id="PS51915">
    <property type="entry name" value="ZAD"/>
    <property type="match status" value="1"/>
</dbReference>
<keyword evidence="14" id="KW-1185">Reference proteome</keyword>
<evidence type="ECO:0000313" key="13">
    <source>
        <dbReference type="EnsemblMetazoa" id="GBRI010958-PA"/>
    </source>
</evidence>
<feature type="domain" description="C2H2-type" evidence="11">
    <location>
        <begin position="374"/>
        <end position="401"/>
    </location>
</feature>
<dbReference type="PANTHER" id="PTHR24394">
    <property type="entry name" value="ZINC FINGER PROTEIN"/>
    <property type="match status" value="1"/>
</dbReference>
<dbReference type="VEuPathDB" id="VectorBase:GBRI010958"/>
<organism evidence="13 14">
    <name type="scientific">Glossina brevipalpis</name>
    <dbReference type="NCBI Taxonomy" id="37001"/>
    <lineage>
        <taxon>Eukaryota</taxon>
        <taxon>Metazoa</taxon>
        <taxon>Ecdysozoa</taxon>
        <taxon>Arthropoda</taxon>
        <taxon>Hexapoda</taxon>
        <taxon>Insecta</taxon>
        <taxon>Pterygota</taxon>
        <taxon>Neoptera</taxon>
        <taxon>Endopterygota</taxon>
        <taxon>Diptera</taxon>
        <taxon>Brachycera</taxon>
        <taxon>Muscomorpha</taxon>
        <taxon>Hippoboscoidea</taxon>
        <taxon>Glossinidae</taxon>
        <taxon>Glossina</taxon>
    </lineage>
</organism>
<evidence type="ECO:0000256" key="9">
    <source>
        <dbReference type="SAM" id="Coils"/>
    </source>
</evidence>
<evidence type="ECO:0000256" key="10">
    <source>
        <dbReference type="SAM" id="MobiDB-lite"/>
    </source>
</evidence>
<dbReference type="GO" id="GO:0005634">
    <property type="term" value="C:nucleus"/>
    <property type="evidence" value="ECO:0007669"/>
    <property type="project" value="UniProtKB-SubCell"/>
</dbReference>
<dbReference type="GO" id="GO:0000981">
    <property type="term" value="F:DNA-binding transcription factor activity, RNA polymerase II-specific"/>
    <property type="evidence" value="ECO:0007669"/>
    <property type="project" value="TreeGrafter"/>
</dbReference>
<keyword evidence="5 8" id="KW-0862">Zinc</keyword>
<reference evidence="14" key="1">
    <citation type="submission" date="2014-03" db="EMBL/GenBank/DDBJ databases">
        <authorList>
            <person name="Aksoy S."/>
            <person name="Warren W."/>
            <person name="Wilson R.K."/>
        </authorList>
    </citation>
    <scope>NUCLEOTIDE SEQUENCE [LARGE SCALE GENOMIC DNA]</scope>
    <source>
        <strain evidence="14">IAEA</strain>
    </source>
</reference>
<sequence>MAQKICRICGDNKDLKSILLEGPELEEKLLVCTNIKINKNDSLPKHICLKCEQNLEFSYRLRKQSEATEERLRKELETSVEETSQIISQENNEFDLLDDSVLDEKVEEFIKINEEETIAATSVLKQFQLQKIYVKDINGEIHDYADDMRTDIVGDIGKDNCSKTLEAVRGEDVIDLISESSSTGNDCVPPTGSEIDIVPSIVDKESMFICLVCGLTCQFRLNYNNHLKAHLACDKIIGIKNKHKCPHCDNSYTHRTSLNRHTRTAHHKLKTYTCPICNDTFAGADIYKNHIISFSKEISSDLNATGLATYTRIKKKPYACTNCNKTFFTTVALLYHQRNHTSLRQFQCDVCLQGFVDLSDLKRHKMIHDSNTSLVCQICHMVFIGKTNFRRHMRTHANKMPFACDLCSQQFATLISLTKHSTKVHGRSVPDDNEEHNISNKLIENCSKESSDTDDASETLGNTQTEEDTISIQNGFENNIISSRIHSLDSVSSEDIRILEVEYNEQNKGSIQNGFSDGASIGSDTISLDGNDSENVKNMSETLNIEHVERNEELIQNDFDNDVCIYGTVYPSDCVDGENLQNVSETLDEESVRNDFNDHILISSRIYTLDSIDGENNLNSTQILHTQQIEQGKASIQNDCDDNVLISSGIHSFNSATSQNVQDFVVIDSSDSDVSVIDITNELEDVQTRITEVSSDEVNFHGRVTRDDLIHK</sequence>
<dbReference type="FunFam" id="3.30.160.60:FF:000446">
    <property type="entry name" value="Zinc finger protein"/>
    <property type="match status" value="1"/>
</dbReference>
<evidence type="ECO:0000256" key="3">
    <source>
        <dbReference type="ARBA" id="ARBA00022737"/>
    </source>
</evidence>
<evidence type="ECO:0000256" key="7">
    <source>
        <dbReference type="PROSITE-ProRule" id="PRU00042"/>
    </source>
</evidence>
<dbReference type="SMART" id="SM00868">
    <property type="entry name" value="zf-AD"/>
    <property type="match status" value="1"/>
</dbReference>
<evidence type="ECO:0000256" key="8">
    <source>
        <dbReference type="PROSITE-ProRule" id="PRU01263"/>
    </source>
</evidence>
<dbReference type="SUPFAM" id="SSF57716">
    <property type="entry name" value="Glucocorticoid receptor-like (DNA-binding domain)"/>
    <property type="match status" value="1"/>
</dbReference>
<evidence type="ECO:0000256" key="6">
    <source>
        <dbReference type="ARBA" id="ARBA00023242"/>
    </source>
</evidence>
<keyword evidence="3" id="KW-0677">Repeat</keyword>
<accession>A0A1A9W9A4</accession>
<feature type="domain" description="C2H2-type" evidence="11">
    <location>
        <begin position="318"/>
        <end position="345"/>
    </location>
</feature>
<protein>
    <recommendedName>
        <fullName evidence="15">Protein krueppel</fullName>
    </recommendedName>
</protein>
<keyword evidence="6" id="KW-0539">Nucleus</keyword>
<dbReference type="PANTHER" id="PTHR24394:SF58">
    <property type="entry name" value="ZINC FINGER AND BTB DOMAIN CONTAINING 33"/>
    <property type="match status" value="1"/>
</dbReference>
<evidence type="ECO:0000256" key="1">
    <source>
        <dbReference type="ARBA" id="ARBA00004123"/>
    </source>
</evidence>
<keyword evidence="2 8" id="KW-0479">Metal-binding</keyword>
<feature type="domain" description="ZAD" evidence="12">
    <location>
        <begin position="4"/>
        <end position="75"/>
    </location>
</feature>
<keyword evidence="4 7" id="KW-0863">Zinc-finger</keyword>
<reference evidence="13" key="2">
    <citation type="submission" date="2020-05" db="UniProtKB">
        <authorList>
            <consortium name="EnsemblMetazoa"/>
        </authorList>
    </citation>
    <scope>IDENTIFICATION</scope>
    <source>
        <strain evidence="13">IAEA</strain>
    </source>
</reference>
<feature type="binding site" evidence="8">
    <location>
        <position position="51"/>
    </location>
    <ligand>
        <name>Zn(2+)</name>
        <dbReference type="ChEBI" id="CHEBI:29105"/>
    </ligand>
</feature>
<feature type="binding site" evidence="8">
    <location>
        <position position="48"/>
    </location>
    <ligand>
        <name>Zn(2+)</name>
        <dbReference type="ChEBI" id="CHEBI:29105"/>
    </ligand>
</feature>
<evidence type="ECO:0000259" key="12">
    <source>
        <dbReference type="PROSITE" id="PS51915"/>
    </source>
</evidence>
<dbReference type="SUPFAM" id="SSF57667">
    <property type="entry name" value="beta-beta-alpha zinc fingers"/>
    <property type="match status" value="3"/>
</dbReference>
<evidence type="ECO:0000313" key="14">
    <source>
        <dbReference type="Proteomes" id="UP000091820"/>
    </source>
</evidence>
<dbReference type="GO" id="GO:0008270">
    <property type="term" value="F:zinc ion binding"/>
    <property type="evidence" value="ECO:0007669"/>
    <property type="project" value="UniProtKB-UniRule"/>
</dbReference>
<dbReference type="Pfam" id="PF07776">
    <property type="entry name" value="zf-AD"/>
    <property type="match status" value="1"/>
</dbReference>
<dbReference type="InterPro" id="IPR036236">
    <property type="entry name" value="Znf_C2H2_sf"/>
</dbReference>
<dbReference type="Pfam" id="PF00096">
    <property type="entry name" value="zf-C2H2"/>
    <property type="match status" value="3"/>
</dbReference>
<dbReference type="PROSITE" id="PS00028">
    <property type="entry name" value="ZINC_FINGER_C2H2_1"/>
    <property type="match status" value="5"/>
</dbReference>
<dbReference type="AlphaFoldDB" id="A0A1A9W9A4"/>
<evidence type="ECO:0000256" key="5">
    <source>
        <dbReference type="ARBA" id="ARBA00022833"/>
    </source>
</evidence>
<dbReference type="STRING" id="37001.A0A1A9W9A4"/>
<feature type="domain" description="C2H2-type" evidence="11">
    <location>
        <begin position="402"/>
        <end position="430"/>
    </location>
</feature>
<feature type="region of interest" description="Disordered" evidence="10">
    <location>
        <begin position="443"/>
        <end position="467"/>
    </location>
</feature>
<dbReference type="InterPro" id="IPR013087">
    <property type="entry name" value="Znf_C2H2_type"/>
</dbReference>
<dbReference type="SMART" id="SM00355">
    <property type="entry name" value="ZnF_C2H2"/>
    <property type="match status" value="7"/>
</dbReference>
<evidence type="ECO:0000259" key="11">
    <source>
        <dbReference type="PROSITE" id="PS50157"/>
    </source>
</evidence>
<name>A0A1A9W9A4_9MUSC</name>
<dbReference type="EnsemblMetazoa" id="GBRI010958-RA">
    <property type="protein sequence ID" value="GBRI010958-PA"/>
    <property type="gene ID" value="GBRI010958"/>
</dbReference>
<dbReference type="Pfam" id="PF13912">
    <property type="entry name" value="zf-C2H2_6"/>
    <property type="match status" value="1"/>
</dbReference>
<keyword evidence="9" id="KW-0175">Coiled coil</keyword>
<dbReference type="Proteomes" id="UP000091820">
    <property type="component" value="Unassembled WGS sequence"/>
</dbReference>
<feature type="binding site" evidence="8">
    <location>
        <position position="6"/>
    </location>
    <ligand>
        <name>Zn(2+)</name>
        <dbReference type="ChEBI" id="CHEBI:29105"/>
    </ligand>
</feature>
<feature type="domain" description="C2H2-type" evidence="11">
    <location>
        <begin position="346"/>
        <end position="373"/>
    </location>
</feature>